<keyword evidence="6 7" id="KW-0472">Membrane</keyword>
<keyword evidence="4 7" id="KW-0812">Transmembrane</keyword>
<dbReference type="GO" id="GO:0042158">
    <property type="term" value="P:lipoprotein biosynthetic process"/>
    <property type="evidence" value="ECO:0007669"/>
    <property type="project" value="UniProtKB-UniRule"/>
</dbReference>
<dbReference type="PROSITE" id="PS01311">
    <property type="entry name" value="LGT"/>
    <property type="match status" value="1"/>
</dbReference>
<feature type="transmembrane region" description="Helical" evidence="7">
    <location>
        <begin position="240"/>
        <end position="258"/>
    </location>
</feature>
<dbReference type="NCBIfam" id="TIGR00544">
    <property type="entry name" value="lgt"/>
    <property type="match status" value="1"/>
</dbReference>
<dbReference type="Pfam" id="PF01790">
    <property type="entry name" value="LGT"/>
    <property type="match status" value="1"/>
</dbReference>
<keyword evidence="3 7" id="KW-0808">Transferase</keyword>
<dbReference type="GO" id="GO:0005886">
    <property type="term" value="C:plasma membrane"/>
    <property type="evidence" value="ECO:0007669"/>
    <property type="project" value="UniProtKB-SubCell"/>
</dbReference>
<dbReference type="UniPathway" id="UPA00664"/>
<feature type="transmembrane region" description="Helical" evidence="7">
    <location>
        <begin position="201"/>
        <end position="219"/>
    </location>
</feature>
<dbReference type="PANTHER" id="PTHR30589">
    <property type="entry name" value="PROLIPOPROTEIN DIACYLGLYCERYL TRANSFERASE"/>
    <property type="match status" value="1"/>
</dbReference>
<protein>
    <recommendedName>
        <fullName evidence="7">Phosphatidylglycerol--prolipoprotein diacylglyceryl transferase</fullName>
        <ecNumber evidence="7">2.5.1.145</ecNumber>
    </recommendedName>
</protein>
<reference evidence="9" key="1">
    <citation type="submission" date="2016-10" db="EMBL/GenBank/DDBJ databases">
        <authorList>
            <person name="Varghese N."/>
            <person name="Submissions S."/>
        </authorList>
    </citation>
    <scope>NUCLEOTIDE SEQUENCE [LARGE SCALE GENOMIC DNA]</scope>
    <source>
        <strain evidence="9">DSM 6150</strain>
    </source>
</reference>
<gene>
    <name evidence="7" type="primary">lgt</name>
    <name evidence="8" type="ORF">SAMN05660284_02539</name>
</gene>
<evidence type="ECO:0000313" key="9">
    <source>
        <dbReference type="Proteomes" id="UP000242869"/>
    </source>
</evidence>
<dbReference type="Proteomes" id="UP000242869">
    <property type="component" value="Unassembled WGS sequence"/>
</dbReference>
<keyword evidence="8" id="KW-0449">Lipoprotein</keyword>
<evidence type="ECO:0000256" key="1">
    <source>
        <dbReference type="ARBA" id="ARBA00007150"/>
    </source>
</evidence>
<comment type="pathway">
    <text evidence="7">Protein modification; lipoprotein biosynthesis (diacylglyceryl transfer).</text>
</comment>
<evidence type="ECO:0000256" key="6">
    <source>
        <dbReference type="ARBA" id="ARBA00023136"/>
    </source>
</evidence>
<evidence type="ECO:0000256" key="3">
    <source>
        <dbReference type="ARBA" id="ARBA00022679"/>
    </source>
</evidence>
<keyword evidence="2 7" id="KW-1003">Cell membrane</keyword>
<dbReference type="GO" id="GO:0008961">
    <property type="term" value="F:phosphatidylglycerol-prolipoprotein diacylglyceryl transferase activity"/>
    <property type="evidence" value="ECO:0007669"/>
    <property type="project" value="UniProtKB-UniRule"/>
</dbReference>
<dbReference type="OrthoDB" id="871140at2"/>
<keyword evidence="9" id="KW-1185">Reference proteome</keyword>
<comment type="function">
    <text evidence="7">Catalyzes the transfer of the diacylglyceryl group from phosphatidylglycerol to the sulfhydryl group of the N-terminal cysteine of a prolipoprotein, the first step in the formation of mature lipoproteins.</text>
</comment>
<comment type="similarity">
    <text evidence="1 7">Belongs to the Lgt family.</text>
</comment>
<sequence length="263" mass="29010">MLIHPQFDPVAVHIGPVSLHWYGLMYLIGFALFIALGRIRIKQHPDCGWTNQELDDFLTWVVAGVILGGRLGEVLFYQPAYYWQHPGEILAIWQGGMSFHGGLIGVLLAVALFARKKGITFLQAGDFVAPLAPTGLAAGRIGNFINGELWGRVASPDLPWAMVFPKVDALPRHPSQLYQAGLEGLALFVILWLFARKPRPTGQVSAVFLMGYGSFRFIAEYFRTPDAGIFGQSDIISMGQWLSTPMIAAGIGLWVWSIQKKTA</sequence>
<name>A0A1I5D1B7_9NEIS</name>
<accession>A0A1I5D1B7</accession>
<feature type="transmembrane region" description="Helical" evidence="7">
    <location>
        <begin position="19"/>
        <end position="36"/>
    </location>
</feature>
<dbReference type="EMBL" id="FOVE01000022">
    <property type="protein sequence ID" value="SFN92671.1"/>
    <property type="molecule type" value="Genomic_DNA"/>
</dbReference>
<evidence type="ECO:0000256" key="7">
    <source>
        <dbReference type="HAMAP-Rule" id="MF_01147"/>
    </source>
</evidence>
<organism evidence="8 9">
    <name type="scientific">Formivibrio citricus</name>
    <dbReference type="NCBI Taxonomy" id="83765"/>
    <lineage>
        <taxon>Bacteria</taxon>
        <taxon>Pseudomonadati</taxon>
        <taxon>Pseudomonadota</taxon>
        <taxon>Betaproteobacteria</taxon>
        <taxon>Neisseriales</taxon>
        <taxon>Chitinibacteraceae</taxon>
        <taxon>Formivibrio</taxon>
    </lineage>
</organism>
<proteinExistence type="inferred from homology"/>
<keyword evidence="5 7" id="KW-1133">Transmembrane helix</keyword>
<dbReference type="EC" id="2.5.1.145" evidence="7"/>
<dbReference type="AlphaFoldDB" id="A0A1I5D1B7"/>
<evidence type="ECO:0000256" key="5">
    <source>
        <dbReference type="ARBA" id="ARBA00022989"/>
    </source>
</evidence>
<dbReference type="RefSeq" id="WP_091197290.1">
    <property type="nucleotide sequence ID" value="NZ_FOVE01000022.1"/>
</dbReference>
<evidence type="ECO:0000256" key="2">
    <source>
        <dbReference type="ARBA" id="ARBA00022475"/>
    </source>
</evidence>
<dbReference type="HAMAP" id="MF_01147">
    <property type="entry name" value="Lgt"/>
    <property type="match status" value="1"/>
</dbReference>
<feature type="binding site" evidence="7">
    <location>
        <position position="140"/>
    </location>
    <ligand>
        <name>a 1,2-diacyl-sn-glycero-3-phospho-(1'-sn-glycerol)</name>
        <dbReference type="ChEBI" id="CHEBI:64716"/>
    </ligand>
</feature>
<comment type="catalytic activity">
    <reaction evidence="7">
        <text>L-cysteinyl-[prolipoprotein] + a 1,2-diacyl-sn-glycero-3-phospho-(1'-sn-glycerol) = an S-1,2-diacyl-sn-glyceryl-L-cysteinyl-[prolipoprotein] + sn-glycerol 1-phosphate + H(+)</text>
        <dbReference type="Rhea" id="RHEA:56712"/>
        <dbReference type="Rhea" id="RHEA-COMP:14679"/>
        <dbReference type="Rhea" id="RHEA-COMP:14680"/>
        <dbReference type="ChEBI" id="CHEBI:15378"/>
        <dbReference type="ChEBI" id="CHEBI:29950"/>
        <dbReference type="ChEBI" id="CHEBI:57685"/>
        <dbReference type="ChEBI" id="CHEBI:64716"/>
        <dbReference type="ChEBI" id="CHEBI:140658"/>
        <dbReference type="EC" id="2.5.1.145"/>
    </reaction>
</comment>
<evidence type="ECO:0000256" key="4">
    <source>
        <dbReference type="ARBA" id="ARBA00022692"/>
    </source>
</evidence>
<dbReference type="PANTHER" id="PTHR30589:SF0">
    <property type="entry name" value="PHOSPHATIDYLGLYCEROL--PROLIPOPROTEIN DIACYLGLYCERYL TRANSFERASE"/>
    <property type="match status" value="1"/>
</dbReference>
<feature type="transmembrane region" description="Helical" evidence="7">
    <location>
        <begin position="89"/>
        <end position="114"/>
    </location>
</feature>
<feature type="transmembrane region" description="Helical" evidence="7">
    <location>
        <begin position="57"/>
        <end position="77"/>
    </location>
</feature>
<comment type="subcellular location">
    <subcellularLocation>
        <location evidence="7">Cell membrane</location>
        <topology evidence="7">Multi-pass membrane protein</topology>
    </subcellularLocation>
</comment>
<evidence type="ECO:0000313" key="8">
    <source>
        <dbReference type="EMBL" id="SFN92671.1"/>
    </source>
</evidence>
<dbReference type="InterPro" id="IPR001640">
    <property type="entry name" value="Lgt"/>
</dbReference>
<dbReference type="STRING" id="83765.SAMN05660284_02539"/>